<protein>
    <submittedName>
        <fullName evidence="2">Uncharacterized protein</fullName>
    </submittedName>
</protein>
<keyword evidence="3" id="KW-1185">Reference proteome</keyword>
<dbReference type="OrthoDB" id="385529at2157"/>
<evidence type="ECO:0000313" key="2">
    <source>
        <dbReference type="EMBL" id="PAV13596.1"/>
    </source>
</evidence>
<dbReference type="Proteomes" id="UP000218164">
    <property type="component" value="Unassembled WGS sequence"/>
</dbReference>
<evidence type="ECO:0000256" key="1">
    <source>
        <dbReference type="SAM" id="MobiDB-lite"/>
    </source>
</evidence>
<dbReference type="EMBL" id="LMVP01000073">
    <property type="protein sequence ID" value="PAV13596.1"/>
    <property type="molecule type" value="Genomic_DNA"/>
</dbReference>
<comment type="caution">
    <text evidence="2">The sequence shown here is derived from an EMBL/GenBank/DDBJ whole genome shotgun (WGS) entry which is preliminary data.</text>
</comment>
<dbReference type="AlphaFoldDB" id="A0A2A2HWC3"/>
<dbReference type="RefSeq" id="WP_095643609.1">
    <property type="nucleotide sequence ID" value="NZ_LMVP01000073.1"/>
</dbReference>
<organism evidence="2 3">
    <name type="scientific">Methanosarcina spelaei</name>
    <dbReference type="NCBI Taxonomy" id="1036679"/>
    <lineage>
        <taxon>Archaea</taxon>
        <taxon>Methanobacteriati</taxon>
        <taxon>Methanobacteriota</taxon>
        <taxon>Stenosarchaea group</taxon>
        <taxon>Methanomicrobia</taxon>
        <taxon>Methanosarcinales</taxon>
        <taxon>Methanosarcinaceae</taxon>
        <taxon>Methanosarcina</taxon>
    </lineage>
</organism>
<reference evidence="2 3" key="1">
    <citation type="journal article" date="2017" name="BMC Genomics">
        <title>Genomic analysis of methanogenic archaea reveals a shift towards energy conservation.</title>
        <authorList>
            <person name="Gilmore S.P."/>
            <person name="Henske J.K."/>
            <person name="Sexton J.A."/>
            <person name="Solomon K.V."/>
            <person name="Seppala S."/>
            <person name="Yoo J.I."/>
            <person name="Huyett L.M."/>
            <person name="Pressman A."/>
            <person name="Cogan J.Z."/>
            <person name="Kivenson V."/>
            <person name="Peng X."/>
            <person name="Tan Y."/>
            <person name="Valentine D.L."/>
            <person name="O'Malley M.A."/>
        </authorList>
    </citation>
    <scope>NUCLEOTIDE SEQUENCE [LARGE SCALE GENOMIC DNA]</scope>
    <source>
        <strain evidence="2 3">MC-15</strain>
    </source>
</reference>
<gene>
    <name evidence="2" type="ORF">ASJ81_17165</name>
</gene>
<proteinExistence type="predicted"/>
<name>A0A2A2HWC3_9EURY</name>
<evidence type="ECO:0000313" key="3">
    <source>
        <dbReference type="Proteomes" id="UP000218164"/>
    </source>
</evidence>
<feature type="compositionally biased region" description="Basic and acidic residues" evidence="1">
    <location>
        <begin position="236"/>
        <end position="248"/>
    </location>
</feature>
<feature type="region of interest" description="Disordered" evidence="1">
    <location>
        <begin position="184"/>
        <end position="344"/>
    </location>
</feature>
<feature type="compositionally biased region" description="Basic and acidic residues" evidence="1">
    <location>
        <begin position="289"/>
        <end position="300"/>
    </location>
</feature>
<sequence>MRAFDKIILFGMMLTPLVLSEITFACLTDNTFAYFSDMEYSTGNTIKGGTWNNESSFLVVSDSKLTGNGEKLQGITLDVSDTQNVTIDKFQVWWDSTLEGSSHITSIGIDGNEFFSGSRSVGEIVDGEDYLLEAGSSAKLDLYFDSSVSNLAPFTINIVMNDGSVKSFVTGPKYHSDVTEIFKTNQESSQNEQEVEQEVPLTEAEDSQAQAESVDRQEPVTNEEENQNTPEASTIDTKEESQDAKEPAVEDSEEEGYDGQKISVTDVEERQDEEGQKEQESPVIDIEDGQAHEDSRKLEDSQTQEGSVDSQESVTGTMESKGSDTSVIDTEEKNPGTQEAPLEN</sequence>
<feature type="compositionally biased region" description="Polar residues" evidence="1">
    <location>
        <begin position="301"/>
        <end position="328"/>
    </location>
</feature>
<accession>A0A2A2HWC3</accession>